<name>A0A2P2L2Q3_RHIMU</name>
<proteinExistence type="predicted"/>
<dbReference type="AlphaFoldDB" id="A0A2P2L2Q3"/>
<accession>A0A2P2L2Q3</accession>
<dbReference type="EMBL" id="GGEC01031785">
    <property type="protein sequence ID" value="MBX12269.1"/>
    <property type="molecule type" value="Transcribed_RNA"/>
</dbReference>
<evidence type="ECO:0000313" key="1">
    <source>
        <dbReference type="EMBL" id="MBX12269.1"/>
    </source>
</evidence>
<sequence length="82" mass="8389">MMSPASDIASMTSACSDETTSAVSLDAVAQASADSKCILSPPSPLSVLLKTLLPASVSSVSLTSQRFLLPTLSIFSSTHVTE</sequence>
<organism evidence="1">
    <name type="scientific">Rhizophora mucronata</name>
    <name type="common">Asiatic mangrove</name>
    <dbReference type="NCBI Taxonomy" id="61149"/>
    <lineage>
        <taxon>Eukaryota</taxon>
        <taxon>Viridiplantae</taxon>
        <taxon>Streptophyta</taxon>
        <taxon>Embryophyta</taxon>
        <taxon>Tracheophyta</taxon>
        <taxon>Spermatophyta</taxon>
        <taxon>Magnoliopsida</taxon>
        <taxon>eudicotyledons</taxon>
        <taxon>Gunneridae</taxon>
        <taxon>Pentapetalae</taxon>
        <taxon>rosids</taxon>
        <taxon>fabids</taxon>
        <taxon>Malpighiales</taxon>
        <taxon>Rhizophoraceae</taxon>
        <taxon>Rhizophora</taxon>
    </lineage>
</organism>
<reference evidence="1" key="1">
    <citation type="submission" date="2018-02" db="EMBL/GenBank/DDBJ databases">
        <title>Rhizophora mucronata_Transcriptome.</title>
        <authorList>
            <person name="Meera S.P."/>
            <person name="Sreeshan A."/>
            <person name="Augustine A."/>
        </authorList>
    </citation>
    <scope>NUCLEOTIDE SEQUENCE</scope>
    <source>
        <tissue evidence="1">Leaf</tissue>
    </source>
</reference>
<protein>
    <submittedName>
        <fullName evidence="1">Uncharacterized protein</fullName>
    </submittedName>
</protein>